<dbReference type="KEGG" id="sre:PTSG_07106"/>
<dbReference type="GO" id="GO:0009306">
    <property type="term" value="P:protein secretion"/>
    <property type="evidence" value="ECO:0007669"/>
    <property type="project" value="TreeGrafter"/>
</dbReference>
<evidence type="ECO:0000256" key="8">
    <source>
        <dbReference type="ARBA" id="ARBA00023212"/>
    </source>
</evidence>
<dbReference type="AlphaFoldDB" id="F2UE28"/>
<organism evidence="11">
    <name type="scientific">Salpingoeca rosetta (strain ATCC 50818 / BSB-021)</name>
    <dbReference type="NCBI Taxonomy" id="946362"/>
    <lineage>
        <taxon>Eukaryota</taxon>
        <taxon>Choanoflagellata</taxon>
        <taxon>Craspedida</taxon>
        <taxon>Salpingoecidae</taxon>
        <taxon>Salpingoeca</taxon>
    </lineage>
</organism>
<dbReference type="GO" id="GO:0045177">
    <property type="term" value="C:apical part of cell"/>
    <property type="evidence" value="ECO:0007669"/>
    <property type="project" value="TreeGrafter"/>
</dbReference>
<dbReference type="InterPro" id="IPR031378">
    <property type="entry name" value="SVBP"/>
</dbReference>
<feature type="region of interest" description="Disordered" evidence="9">
    <location>
        <begin position="131"/>
        <end position="156"/>
    </location>
</feature>
<evidence type="ECO:0000313" key="10">
    <source>
        <dbReference type="EMBL" id="EGD74878.1"/>
    </source>
</evidence>
<feature type="compositionally biased region" description="Basic and acidic residues" evidence="9">
    <location>
        <begin position="477"/>
        <end position="487"/>
    </location>
</feature>
<dbReference type="OrthoDB" id="10035051at2759"/>
<gene>
    <name evidence="10" type="ORF">PTSG_07106</name>
</gene>
<evidence type="ECO:0000256" key="1">
    <source>
        <dbReference type="ARBA" id="ARBA00004245"/>
    </source>
</evidence>
<reference evidence="10" key="1">
    <citation type="submission" date="2009-08" db="EMBL/GenBank/DDBJ databases">
        <title>Annotation of Salpingoeca rosetta.</title>
        <authorList>
            <consortium name="The Broad Institute Genome Sequencing Platform"/>
            <person name="Russ C."/>
            <person name="Cuomo C."/>
            <person name="Burger G."/>
            <person name="Gray M.W."/>
            <person name="Holland P.W.H."/>
            <person name="King N."/>
            <person name="Lang F.B.F."/>
            <person name="Roger A.J."/>
            <person name="Ruiz-Trillo I."/>
            <person name="Young S.K."/>
            <person name="Zeng Q."/>
            <person name="Gargeya S."/>
            <person name="Alvarado L."/>
            <person name="Berlin A."/>
            <person name="Chapman S.B."/>
            <person name="Chen Z."/>
            <person name="Freedman E."/>
            <person name="Gellesch M."/>
            <person name="Goldberg J."/>
            <person name="Griggs A."/>
            <person name="Gujja S."/>
            <person name="Heilman E."/>
            <person name="Heiman D."/>
            <person name="Howarth C."/>
            <person name="Mehta T."/>
            <person name="Neiman D."/>
            <person name="Pearson M."/>
            <person name="Roberts A."/>
            <person name="Saif S."/>
            <person name="Shea T."/>
            <person name="Shenoy N."/>
            <person name="Sisk P."/>
            <person name="Stolte C."/>
            <person name="Sykes S."/>
            <person name="White J."/>
            <person name="Yandava C."/>
            <person name="Haas B."/>
            <person name="Nusbaum C."/>
            <person name="Birren B."/>
        </authorList>
    </citation>
    <scope>NUCLEOTIDE SEQUENCE [LARGE SCALE GENOMIC DNA]</scope>
    <source>
        <strain evidence="10">ATCC 50818</strain>
    </source>
</reference>
<evidence type="ECO:0000256" key="4">
    <source>
        <dbReference type="ARBA" id="ARBA00018251"/>
    </source>
</evidence>
<dbReference type="Proteomes" id="UP000007799">
    <property type="component" value="Unassembled WGS sequence"/>
</dbReference>
<feature type="region of interest" description="Disordered" evidence="9">
    <location>
        <begin position="348"/>
        <end position="380"/>
    </location>
</feature>
<protein>
    <recommendedName>
        <fullName evidence="4">Small vasohibin-binding protein</fullName>
    </recommendedName>
</protein>
<dbReference type="InParanoid" id="F2UE28"/>
<accession>F2UE28</accession>
<evidence type="ECO:0000256" key="9">
    <source>
        <dbReference type="SAM" id="MobiDB-lite"/>
    </source>
</evidence>
<keyword evidence="11" id="KW-1185">Reference proteome</keyword>
<evidence type="ECO:0000256" key="3">
    <source>
        <dbReference type="ARBA" id="ARBA00006072"/>
    </source>
</evidence>
<dbReference type="EMBL" id="GL832970">
    <property type="protein sequence ID" value="EGD74878.1"/>
    <property type="molecule type" value="Genomic_DNA"/>
</dbReference>
<sequence>MGGYGCGGGGGDDGLQLHSTKIALETPVHVVAARDRAMEIQEAFTFHMSPQHGSARGCVAYASRASVSTSAAAAASSIPSLPSIAPRIRGLSSSTAATTRWRPTPATTTAVAMTSSTAAMAFTSKSLLTSRSAAVPARPQRQHPRPLASALHLTSRRLETTAEDDDIEEVMRQQQLQQQQQQQQQLQQYQRSVLSKCRMHRSATYPVSGQPKSARRELASATTHTREQNEHDEARRHHHHHHHHHHRHHRRRYQQSRKKHQEREGAHSAPSAAQRNPLTNNNVDDVDDEDDEGDESAADADSSTRARAGSGMRVRSARARSSITHANTVSAPAVDVFEDAGCAGSVHATTSLLQPRPPATKRPKRLSQRQASGPTRGDISPLKRAFRARSIRHTSTAETVKPARKRYLILGHKDAITVDPDKSITNPPGTPVEGTYDVLMYPSMRNVQSQVYVTRKLKQIAQQRQREAKRTQQQAERTAREYQMHQDEAERERLLVEQRARIYAFNAVMSALEQRNFQEYCRQRAASGDKAPRSWRDVEMEDGEGEGERDTGRGAADGVGVGANNDGDDDDDDDDEDEEEEKEDNEGEDEEEVEGGR</sequence>
<feature type="compositionally biased region" description="Acidic residues" evidence="9">
    <location>
        <begin position="566"/>
        <end position="597"/>
    </location>
</feature>
<evidence type="ECO:0000256" key="2">
    <source>
        <dbReference type="ARBA" id="ARBA00004613"/>
    </source>
</evidence>
<feature type="region of interest" description="Disordered" evidence="9">
    <location>
        <begin position="464"/>
        <end position="487"/>
    </location>
</feature>
<dbReference type="GO" id="GO:0005576">
    <property type="term" value="C:extracellular region"/>
    <property type="evidence" value="ECO:0007669"/>
    <property type="project" value="UniProtKB-SubCell"/>
</dbReference>
<keyword evidence="6" id="KW-0964">Secreted</keyword>
<dbReference type="PANTHER" id="PTHR34762:SF1">
    <property type="entry name" value="SMALL VASOHIBIN-BINDING PROTEIN"/>
    <property type="match status" value="1"/>
</dbReference>
<keyword evidence="8" id="KW-0206">Cytoskeleton</keyword>
<dbReference type="GO" id="GO:0031397">
    <property type="term" value="P:negative regulation of protein ubiquitination"/>
    <property type="evidence" value="ECO:0007669"/>
    <property type="project" value="TreeGrafter"/>
</dbReference>
<dbReference type="GeneID" id="16073092"/>
<proteinExistence type="inferred from homology"/>
<comment type="subcellular location">
    <subcellularLocation>
        <location evidence="1">Cytoplasm</location>
        <location evidence="1">Cytoskeleton</location>
    </subcellularLocation>
    <subcellularLocation>
        <location evidence="2">Secreted</location>
    </subcellularLocation>
</comment>
<feature type="compositionally biased region" description="Acidic residues" evidence="9">
    <location>
        <begin position="284"/>
        <end position="298"/>
    </location>
</feature>
<evidence type="ECO:0000256" key="5">
    <source>
        <dbReference type="ARBA" id="ARBA00022490"/>
    </source>
</evidence>
<feature type="compositionally biased region" description="Basic residues" evidence="9">
    <location>
        <begin position="236"/>
        <end position="260"/>
    </location>
</feature>
<evidence type="ECO:0000256" key="6">
    <source>
        <dbReference type="ARBA" id="ARBA00022525"/>
    </source>
</evidence>
<dbReference type="GO" id="GO:0005856">
    <property type="term" value="C:cytoskeleton"/>
    <property type="evidence" value="ECO:0007669"/>
    <property type="project" value="UniProtKB-SubCell"/>
</dbReference>
<feature type="region of interest" description="Disordered" evidence="9">
    <location>
        <begin position="525"/>
        <end position="597"/>
    </location>
</feature>
<dbReference type="RefSeq" id="XP_004992523.1">
    <property type="nucleotide sequence ID" value="XM_004992466.1"/>
</dbReference>
<evidence type="ECO:0000256" key="7">
    <source>
        <dbReference type="ARBA" id="ARBA00023054"/>
    </source>
</evidence>
<evidence type="ECO:0000313" key="11">
    <source>
        <dbReference type="Proteomes" id="UP000007799"/>
    </source>
</evidence>
<name>F2UE28_SALR5</name>
<comment type="similarity">
    <text evidence="3">Belongs to the SVBP family.</text>
</comment>
<dbReference type="PANTHER" id="PTHR34762">
    <property type="entry name" value="SMALL VASOHIBIN-BINDING PROTEIN"/>
    <property type="match status" value="1"/>
</dbReference>
<feature type="region of interest" description="Disordered" evidence="9">
    <location>
        <begin position="201"/>
        <end position="322"/>
    </location>
</feature>
<keyword evidence="7" id="KW-0175">Coiled coil</keyword>
<feature type="compositionally biased region" description="Basic and acidic residues" evidence="9">
    <location>
        <begin position="214"/>
        <end position="235"/>
    </location>
</feature>
<keyword evidence="5" id="KW-0963">Cytoplasm</keyword>